<reference evidence="2" key="1">
    <citation type="submission" date="2013-09" db="EMBL/GenBank/DDBJ databases">
        <title>Corchorus olitorius genome sequencing.</title>
        <authorList>
            <person name="Alam M."/>
            <person name="Haque M.S."/>
            <person name="Islam M.S."/>
            <person name="Emdad E.M."/>
            <person name="Islam M.M."/>
            <person name="Ahmed B."/>
            <person name="Halim A."/>
            <person name="Hossen Q.M.M."/>
            <person name="Hossain M.Z."/>
            <person name="Ahmed R."/>
            <person name="Khan M.M."/>
            <person name="Islam R."/>
            <person name="Rashid M.M."/>
            <person name="Khan S.A."/>
            <person name="Rahman M.S."/>
            <person name="Alam M."/>
            <person name="Yahiya A.S."/>
            <person name="Khan M.S."/>
            <person name="Azam M.S."/>
            <person name="Haque T."/>
            <person name="Lashkar M.Z.H."/>
            <person name="Akhand A.I."/>
            <person name="Morshed G."/>
            <person name="Roy S."/>
            <person name="Uddin K.S."/>
            <person name="Rabeya T."/>
            <person name="Hossain A.S."/>
            <person name="Chowdhury A."/>
            <person name="Snigdha A.R."/>
            <person name="Mortoza M.S."/>
            <person name="Matin S.A."/>
            <person name="Hoque S.M.E."/>
            <person name="Islam M.K."/>
            <person name="Roy D.K."/>
            <person name="Haider R."/>
            <person name="Moosa M.M."/>
            <person name="Elias S.M."/>
            <person name="Hasan A.M."/>
            <person name="Jahan S."/>
            <person name="Shafiuddin M."/>
            <person name="Mahmood N."/>
            <person name="Shommy N.S."/>
        </authorList>
    </citation>
    <scope>NUCLEOTIDE SEQUENCE [LARGE SCALE GENOMIC DNA]</scope>
    <source>
        <strain evidence="2">cv. O-4</strain>
    </source>
</reference>
<dbReference type="EMBL" id="AWUE01024397">
    <property type="protein sequence ID" value="OMO50883.1"/>
    <property type="molecule type" value="Genomic_DNA"/>
</dbReference>
<protein>
    <submittedName>
        <fullName evidence="1">Uncharacterized protein</fullName>
    </submittedName>
</protein>
<evidence type="ECO:0000313" key="1">
    <source>
        <dbReference type="EMBL" id="OMO50883.1"/>
    </source>
</evidence>
<name>A0A1R3FYI0_9ROSI</name>
<gene>
    <name evidence="1" type="ORF">COLO4_37871</name>
</gene>
<dbReference type="Proteomes" id="UP000187203">
    <property type="component" value="Unassembled WGS sequence"/>
</dbReference>
<sequence length="85" mass="9257">MGIEAFFSGGDSFRVRASKVHLSKIVGCKGREEGEEFLGRKEARFGKRRRRGRHPESLSSIGALFEVRRGGSGKSGPRCDFNGGG</sequence>
<organism evidence="1 2">
    <name type="scientific">Corchorus olitorius</name>
    <dbReference type="NCBI Taxonomy" id="93759"/>
    <lineage>
        <taxon>Eukaryota</taxon>
        <taxon>Viridiplantae</taxon>
        <taxon>Streptophyta</taxon>
        <taxon>Embryophyta</taxon>
        <taxon>Tracheophyta</taxon>
        <taxon>Spermatophyta</taxon>
        <taxon>Magnoliopsida</taxon>
        <taxon>eudicotyledons</taxon>
        <taxon>Gunneridae</taxon>
        <taxon>Pentapetalae</taxon>
        <taxon>rosids</taxon>
        <taxon>malvids</taxon>
        <taxon>Malvales</taxon>
        <taxon>Malvaceae</taxon>
        <taxon>Grewioideae</taxon>
        <taxon>Apeibeae</taxon>
        <taxon>Corchorus</taxon>
    </lineage>
</organism>
<proteinExistence type="predicted"/>
<accession>A0A1R3FYI0</accession>
<evidence type="ECO:0000313" key="2">
    <source>
        <dbReference type="Proteomes" id="UP000187203"/>
    </source>
</evidence>
<keyword evidence="2" id="KW-1185">Reference proteome</keyword>
<dbReference type="AlphaFoldDB" id="A0A1R3FYI0"/>
<comment type="caution">
    <text evidence="1">The sequence shown here is derived from an EMBL/GenBank/DDBJ whole genome shotgun (WGS) entry which is preliminary data.</text>
</comment>